<keyword evidence="4" id="KW-1185">Reference proteome</keyword>
<dbReference type="InterPro" id="IPR000210">
    <property type="entry name" value="BTB/POZ_dom"/>
</dbReference>
<gene>
    <name evidence="3" type="ORF">MVEN_01133500</name>
</gene>
<dbReference type="SMART" id="SM00225">
    <property type="entry name" value="BTB"/>
    <property type="match status" value="1"/>
</dbReference>
<dbReference type="PROSITE" id="PS50097">
    <property type="entry name" value="BTB"/>
    <property type="match status" value="1"/>
</dbReference>
<dbReference type="AlphaFoldDB" id="A0A8H7CY07"/>
<dbReference type="Gene3D" id="3.30.710.10">
    <property type="entry name" value="Potassium Channel Kv1.1, Chain A"/>
    <property type="match status" value="1"/>
</dbReference>
<dbReference type="Proteomes" id="UP000620124">
    <property type="component" value="Unassembled WGS sequence"/>
</dbReference>
<name>A0A8H7CY07_9AGAR</name>
<dbReference type="OrthoDB" id="3220652at2759"/>
<proteinExistence type="predicted"/>
<evidence type="ECO:0000259" key="2">
    <source>
        <dbReference type="PROSITE" id="PS50097"/>
    </source>
</evidence>
<comment type="caution">
    <text evidence="3">The sequence shown here is derived from an EMBL/GenBank/DDBJ whole genome shotgun (WGS) entry which is preliminary data.</text>
</comment>
<evidence type="ECO:0000313" key="3">
    <source>
        <dbReference type="EMBL" id="KAF7354445.1"/>
    </source>
</evidence>
<sequence length="448" mass="50349">MPNFIFGLEHLRDAVLGFKLPFLPLQRPGRCRPERSATLSLKHPRMPQRSLAVSSTLTDPHYTSHPPSHLSTTGATVTPVTPVRTPARKRSPPKTLSNIVRSELWFSDGNVVIIASSVAFKVHQGQLRRHSGVFDNLFNTPQPKDQNLYDGCPWVEVDDCPSDMLYFLKALYDGLYFRAADSKDFSAIAAVLRLSTKYCAEHLRQCCMAHLELDWPSSLVGWDRREQATTDALGRYAPRASRPHPILVIDLALELGLPSLLPAALYDLSRYRPSKIMAGTPAPPLSITLERAAQRNPVTVSTTLLIVILRGREAAERYFADFVIKELQDRAPAPDCLHLKEDIPSRMCRHSFCFIMLNLLRSVVGITSGRDADLLFTLVQAMDMLSRTDFTDGHRQCGLKLCHPCKVDFAKSATRAREEAWKLLPTWFELDRKARRAEGPQKKDSVAQ</sequence>
<dbReference type="EMBL" id="JACAZI010000008">
    <property type="protein sequence ID" value="KAF7354445.1"/>
    <property type="molecule type" value="Genomic_DNA"/>
</dbReference>
<accession>A0A8H7CY07</accession>
<dbReference type="InterPro" id="IPR011333">
    <property type="entry name" value="SKP1/BTB/POZ_sf"/>
</dbReference>
<feature type="domain" description="BTB" evidence="2">
    <location>
        <begin position="109"/>
        <end position="174"/>
    </location>
</feature>
<feature type="compositionally biased region" description="Low complexity" evidence="1">
    <location>
        <begin position="72"/>
        <end position="85"/>
    </location>
</feature>
<reference evidence="3" key="1">
    <citation type="submission" date="2020-05" db="EMBL/GenBank/DDBJ databases">
        <title>Mycena genomes resolve the evolution of fungal bioluminescence.</title>
        <authorList>
            <person name="Tsai I.J."/>
        </authorList>
    </citation>
    <scope>NUCLEOTIDE SEQUENCE</scope>
    <source>
        <strain evidence="3">CCC161011</strain>
    </source>
</reference>
<dbReference type="SUPFAM" id="SSF54695">
    <property type="entry name" value="POZ domain"/>
    <property type="match status" value="1"/>
</dbReference>
<organism evidence="3 4">
    <name type="scientific">Mycena venus</name>
    <dbReference type="NCBI Taxonomy" id="2733690"/>
    <lineage>
        <taxon>Eukaryota</taxon>
        <taxon>Fungi</taxon>
        <taxon>Dikarya</taxon>
        <taxon>Basidiomycota</taxon>
        <taxon>Agaricomycotina</taxon>
        <taxon>Agaricomycetes</taxon>
        <taxon>Agaricomycetidae</taxon>
        <taxon>Agaricales</taxon>
        <taxon>Marasmiineae</taxon>
        <taxon>Mycenaceae</taxon>
        <taxon>Mycena</taxon>
    </lineage>
</organism>
<evidence type="ECO:0000256" key="1">
    <source>
        <dbReference type="SAM" id="MobiDB-lite"/>
    </source>
</evidence>
<protein>
    <recommendedName>
        <fullName evidence="2">BTB domain-containing protein</fullName>
    </recommendedName>
</protein>
<evidence type="ECO:0000313" key="4">
    <source>
        <dbReference type="Proteomes" id="UP000620124"/>
    </source>
</evidence>
<feature type="region of interest" description="Disordered" evidence="1">
    <location>
        <begin position="57"/>
        <end position="94"/>
    </location>
</feature>